<dbReference type="HOGENOM" id="CLU_3207120_0_0_6"/>
<dbReference type="STRING" id="351671.XDD1_1854"/>
<protein>
    <submittedName>
        <fullName evidence="1">Uncharacterized protein</fullName>
    </submittedName>
</protein>
<dbReference type="AlphaFoldDB" id="A0A068QRE0"/>
<gene>
    <name evidence="1" type="ORF">XDD1_1854</name>
</gene>
<accession>A0A068QRE0</accession>
<evidence type="ECO:0000313" key="2">
    <source>
        <dbReference type="Proteomes" id="UP000032721"/>
    </source>
</evidence>
<name>A0A068QRE0_9GAMM</name>
<dbReference type="KEGG" id="xdo:XDD1_1854"/>
<reference evidence="1 2" key="1">
    <citation type="submission" date="2013-07" db="EMBL/GenBank/DDBJ databases">
        <authorList>
            <person name="Genoscope - CEA"/>
        </authorList>
    </citation>
    <scope>NUCLEOTIDE SEQUENCE [LARGE SCALE GENOMIC DNA]</scope>
    <source>
        <strain evidence="2">FRM16 / DSM 17909</strain>
    </source>
</reference>
<proteinExistence type="predicted"/>
<dbReference type="EMBL" id="FO704550">
    <property type="protein sequence ID" value="CDG17553.1"/>
    <property type="molecule type" value="Genomic_DNA"/>
</dbReference>
<sequence>MLFNFRINKQYVLTVLFSNKPLRFYIKNSYKVTPQNSITQMLESI</sequence>
<evidence type="ECO:0000313" key="1">
    <source>
        <dbReference type="EMBL" id="CDG17553.1"/>
    </source>
</evidence>
<dbReference type="Proteomes" id="UP000032721">
    <property type="component" value="Chromosome"/>
</dbReference>
<organism evidence="1 2">
    <name type="scientific">Xenorhabdus doucetiae</name>
    <dbReference type="NCBI Taxonomy" id="351671"/>
    <lineage>
        <taxon>Bacteria</taxon>
        <taxon>Pseudomonadati</taxon>
        <taxon>Pseudomonadota</taxon>
        <taxon>Gammaproteobacteria</taxon>
        <taxon>Enterobacterales</taxon>
        <taxon>Morganellaceae</taxon>
        <taxon>Xenorhabdus</taxon>
    </lineage>
</organism>